<keyword evidence="3" id="KW-1185">Reference proteome</keyword>
<reference evidence="2" key="1">
    <citation type="submission" date="2021-04" db="EMBL/GenBank/DDBJ databases">
        <authorList>
            <consortium name="Molecular Ecology Group"/>
        </authorList>
    </citation>
    <scope>NUCLEOTIDE SEQUENCE</scope>
</reference>
<proteinExistence type="predicted"/>
<feature type="non-terminal residue" evidence="2">
    <location>
        <position position="1"/>
    </location>
</feature>
<gene>
    <name evidence="2" type="ORF">CUNI_LOCUS7197</name>
</gene>
<evidence type="ECO:0000256" key="1">
    <source>
        <dbReference type="SAM" id="MobiDB-lite"/>
    </source>
</evidence>
<organism evidence="2 3">
    <name type="scientific">Candidula unifasciata</name>
    <dbReference type="NCBI Taxonomy" id="100452"/>
    <lineage>
        <taxon>Eukaryota</taxon>
        <taxon>Metazoa</taxon>
        <taxon>Spiralia</taxon>
        <taxon>Lophotrochozoa</taxon>
        <taxon>Mollusca</taxon>
        <taxon>Gastropoda</taxon>
        <taxon>Heterobranchia</taxon>
        <taxon>Euthyneura</taxon>
        <taxon>Panpulmonata</taxon>
        <taxon>Eupulmonata</taxon>
        <taxon>Stylommatophora</taxon>
        <taxon>Helicina</taxon>
        <taxon>Helicoidea</taxon>
        <taxon>Geomitridae</taxon>
        <taxon>Candidula</taxon>
    </lineage>
</organism>
<accession>A0A8S3YY34</accession>
<feature type="region of interest" description="Disordered" evidence="1">
    <location>
        <begin position="1"/>
        <end position="78"/>
    </location>
</feature>
<evidence type="ECO:0000313" key="3">
    <source>
        <dbReference type="Proteomes" id="UP000678393"/>
    </source>
</evidence>
<dbReference type="EMBL" id="CAJHNH020001127">
    <property type="protein sequence ID" value="CAG5121639.1"/>
    <property type="molecule type" value="Genomic_DNA"/>
</dbReference>
<sequence>ISELPAQSDNDAEANSKDRNAENHSITPQGGGSSKHQSQSAGDTSPGHAQGSEDKSINDQDVQIHSVGLKNGLPPLQSDSFVRLKSDTGVVLDRDFYNIPEGGLPDRHSSVGFNYLDIPEGGEHTPEFEHAVQWGLPSEKKVVQQQSGSEALCEKVVCENNGTCAV</sequence>
<evidence type="ECO:0000313" key="2">
    <source>
        <dbReference type="EMBL" id="CAG5121639.1"/>
    </source>
</evidence>
<name>A0A8S3YY34_9EUPU</name>
<dbReference type="AlphaFoldDB" id="A0A8S3YY34"/>
<protein>
    <submittedName>
        <fullName evidence="2">Uncharacterized protein</fullName>
    </submittedName>
</protein>
<feature type="non-terminal residue" evidence="2">
    <location>
        <position position="166"/>
    </location>
</feature>
<comment type="caution">
    <text evidence="2">The sequence shown here is derived from an EMBL/GenBank/DDBJ whole genome shotgun (WGS) entry which is preliminary data.</text>
</comment>
<dbReference type="Proteomes" id="UP000678393">
    <property type="component" value="Unassembled WGS sequence"/>
</dbReference>